<comment type="caution">
    <text evidence="10">The sequence shown here is derived from an EMBL/GenBank/DDBJ whole genome shotgun (WGS) entry which is preliminary data.</text>
</comment>
<dbReference type="PANTHER" id="PTHR37984">
    <property type="entry name" value="PROTEIN CBG26694"/>
    <property type="match status" value="1"/>
</dbReference>
<keyword evidence="4" id="KW-0255">Endonuclease</keyword>
<evidence type="ECO:0000256" key="3">
    <source>
        <dbReference type="ARBA" id="ARBA00022722"/>
    </source>
</evidence>
<feature type="domain" description="DUF659" evidence="8">
    <location>
        <begin position="633"/>
        <end position="786"/>
    </location>
</feature>
<evidence type="ECO:0000256" key="7">
    <source>
        <dbReference type="SAM" id="MobiDB-lite"/>
    </source>
</evidence>
<keyword evidence="6" id="KW-0695">RNA-directed DNA polymerase</keyword>
<feature type="domain" description="Reverse transcriptase RNase H-like" evidence="9">
    <location>
        <begin position="390"/>
        <end position="491"/>
    </location>
</feature>
<feature type="compositionally biased region" description="Low complexity" evidence="7">
    <location>
        <begin position="1139"/>
        <end position="1151"/>
    </location>
</feature>
<gene>
    <name evidence="10" type="ORF">CBR_g26158</name>
</gene>
<keyword evidence="3" id="KW-0540">Nuclease</keyword>
<evidence type="ECO:0000259" key="9">
    <source>
        <dbReference type="Pfam" id="PF17917"/>
    </source>
</evidence>
<dbReference type="SUPFAM" id="SSF56672">
    <property type="entry name" value="DNA/RNA polymerases"/>
    <property type="match status" value="1"/>
</dbReference>
<dbReference type="GO" id="GO:0003964">
    <property type="term" value="F:RNA-directed DNA polymerase activity"/>
    <property type="evidence" value="ECO:0007669"/>
    <property type="project" value="UniProtKB-KW"/>
</dbReference>
<sequence>MDQRPGEADEAYQACMLAWSTKTKKQADDATAAAKKKAEDAEQARLLAIEQQHQHDEAAARAADEERHQRREKIFTGEQALLTMAAEWQTEAENSKLEDSTNKIALLLSHLTDLLATCITQQEEIHGLNNSLAHVQDRLQRLEQRPAAAADASSSNTSDRLNALEMDVGSLKDGVQLQQTATQQLQQRICTTANISSSEPRETAPKFDGQEIFCDSMKTNPVPWFRKFELTLQLHNVKEHKHHTYLYSRSGGACQAWLDNLLSKYGVVANDLHTKISWDDLKAAWHKRFQVEPPEIKAMDKLMVFEQGTLPSTDWIAEYQRLTSVPNIQMGFKAIRHYFISRSCYSKITAHLNKLQCEDRPFDFGEEARGSFFALKAAVLSAEVLRIYDPLLPTRVTTDASGYGIGAVLEQHDGVDWHPVEYFSKKVPIVHSIDDARKKELLAFVHTLKQWRHFLLGRSQFRWVTDNNPLVFYKTQDTINSTIARWMAFIDQIDFFPDHIPGKSNRFADALSRPPDHCTAVYSTFEIDDDLRNSFIRGYQAAPEFRDKYANCSSPNPAPSHYRIQEGYLLVHTRGKDLLCIPSDPHLHTRLLGEFHDAPATGHFGVNRTIGRLRQRFWWPGLLGDVTRYCESCEHLRTKALPTEYKAVDQDLDKIREPWDVKGLTLMTDGTTTTSNRPVINFLAVGDSGALMVRSVDMEGKDNSAPALARMWEEVIRELGLHRVNAICTDSAQVNISARKILAEHEDPAIRSIPWVSCACHVCNLLMCDIALVSWIGEVILQGREITTFIKRHERALAMFRRTQLGIKDGRPLELIQPGETRFGTNFLMLQRLRECEGVLLAMVSNPRWKPLHGIGPQRRGLDRARSSYETRLGGCLWSGQRREDGHAGVGGITLEKRIAMLSMDCETREFVMAKVKDRVRMMALPVHAAAWMLHPLHRSPRLFDDYASKEITNTLTHFASVHPKNSKEYKECWNSLKSFHHMDPEWHGKNSEKALTSEHVSVAQWWLTYGKKHPTLTKIAVEGTKFDVHELLEERVDDAAWLLDVSYRPRCVVDDDHGKSVVADDDDAEESRNSEGDDELLDARLTDIRSTRRSSGGSCSARHDDITPPVVLTSGGHSGAPSMTLSVNTGVRTRRRSSASGGVASVQGTGTLSGAQLTPHRRAVLEQIPTGHGTTGGGSADVDGDNVAVEVDVDFGGTTEHGDADIGADMDDPPPGTAEVTDAAGGDVLSTPDPGLGMGEGFTALLHHVSPIAPSDSNKDFREHLSAMSPCGSILRSRPLIGPHSLDQPHPVYS</sequence>
<feature type="region of interest" description="Disordered" evidence="7">
    <location>
        <begin position="1058"/>
        <end position="1109"/>
    </location>
</feature>
<proteinExistence type="predicted"/>
<dbReference type="GO" id="GO:0004519">
    <property type="term" value="F:endonuclease activity"/>
    <property type="evidence" value="ECO:0007669"/>
    <property type="project" value="UniProtKB-KW"/>
</dbReference>
<dbReference type="InterPro" id="IPR007021">
    <property type="entry name" value="DUF659"/>
</dbReference>
<evidence type="ECO:0000256" key="2">
    <source>
        <dbReference type="ARBA" id="ARBA00022695"/>
    </source>
</evidence>
<dbReference type="Gene3D" id="1.10.340.70">
    <property type="match status" value="1"/>
</dbReference>
<reference evidence="10 11" key="1">
    <citation type="journal article" date="2018" name="Cell">
        <title>The Chara Genome: Secondary Complexity and Implications for Plant Terrestrialization.</title>
        <authorList>
            <person name="Nishiyama T."/>
            <person name="Sakayama H."/>
            <person name="Vries J.D."/>
            <person name="Buschmann H."/>
            <person name="Saint-Marcoux D."/>
            <person name="Ullrich K.K."/>
            <person name="Haas F.B."/>
            <person name="Vanderstraeten L."/>
            <person name="Becker D."/>
            <person name="Lang D."/>
            <person name="Vosolsobe S."/>
            <person name="Rombauts S."/>
            <person name="Wilhelmsson P.K.I."/>
            <person name="Janitza P."/>
            <person name="Kern R."/>
            <person name="Heyl A."/>
            <person name="Rumpler F."/>
            <person name="Villalobos L.I.A.C."/>
            <person name="Clay J.M."/>
            <person name="Skokan R."/>
            <person name="Toyoda A."/>
            <person name="Suzuki Y."/>
            <person name="Kagoshima H."/>
            <person name="Schijlen E."/>
            <person name="Tajeshwar N."/>
            <person name="Catarino B."/>
            <person name="Hetherington A.J."/>
            <person name="Saltykova A."/>
            <person name="Bonnot C."/>
            <person name="Breuninger H."/>
            <person name="Symeonidi A."/>
            <person name="Radhakrishnan G.V."/>
            <person name="Van Nieuwerburgh F."/>
            <person name="Deforce D."/>
            <person name="Chang C."/>
            <person name="Karol K.G."/>
            <person name="Hedrich R."/>
            <person name="Ulvskov P."/>
            <person name="Glockner G."/>
            <person name="Delwiche C.F."/>
            <person name="Petrasek J."/>
            <person name="Van de Peer Y."/>
            <person name="Friml J."/>
            <person name="Beilby M."/>
            <person name="Dolan L."/>
            <person name="Kohara Y."/>
            <person name="Sugano S."/>
            <person name="Fujiyama A."/>
            <person name="Delaux P.-M."/>
            <person name="Quint M."/>
            <person name="TheiBen G."/>
            <person name="Hagemann M."/>
            <person name="Harholt J."/>
            <person name="Dunand C."/>
            <person name="Zachgo S."/>
            <person name="Langdale J."/>
            <person name="Maumus F."/>
            <person name="Straeten D.V.D."/>
            <person name="Gould S.B."/>
            <person name="Rensing S.A."/>
        </authorList>
    </citation>
    <scope>NUCLEOTIDE SEQUENCE [LARGE SCALE GENOMIC DNA]</scope>
    <source>
        <strain evidence="10 11">S276</strain>
    </source>
</reference>
<dbReference type="InterPro" id="IPR050951">
    <property type="entry name" value="Retrovirus_Pol_polyprotein"/>
</dbReference>
<dbReference type="FunFam" id="1.10.340.70:FF:000001">
    <property type="entry name" value="Retrovirus-related Pol polyprotein from transposon gypsy-like Protein"/>
    <property type="match status" value="1"/>
</dbReference>
<keyword evidence="2" id="KW-0548">Nucleotidyltransferase</keyword>
<dbReference type="SUPFAM" id="SSF53098">
    <property type="entry name" value="Ribonuclease H-like"/>
    <property type="match status" value="1"/>
</dbReference>
<feature type="region of interest" description="Disordered" evidence="7">
    <location>
        <begin position="1134"/>
        <end position="1156"/>
    </location>
</feature>
<evidence type="ECO:0000256" key="6">
    <source>
        <dbReference type="ARBA" id="ARBA00022918"/>
    </source>
</evidence>
<feature type="compositionally biased region" description="Basic and acidic residues" evidence="7">
    <location>
        <begin position="1071"/>
        <end position="1091"/>
    </location>
</feature>
<evidence type="ECO:0000256" key="4">
    <source>
        <dbReference type="ARBA" id="ARBA00022759"/>
    </source>
</evidence>
<dbReference type="EMBL" id="BFEA01000024">
    <property type="protein sequence ID" value="GBG61995.1"/>
    <property type="molecule type" value="Genomic_DNA"/>
</dbReference>
<organism evidence="10 11">
    <name type="scientific">Chara braunii</name>
    <name type="common">Braun's stonewort</name>
    <dbReference type="NCBI Taxonomy" id="69332"/>
    <lineage>
        <taxon>Eukaryota</taxon>
        <taxon>Viridiplantae</taxon>
        <taxon>Streptophyta</taxon>
        <taxon>Charophyceae</taxon>
        <taxon>Charales</taxon>
        <taxon>Characeae</taxon>
        <taxon>Chara</taxon>
    </lineage>
</organism>
<dbReference type="CDD" id="cd09274">
    <property type="entry name" value="RNase_HI_RT_Ty3"/>
    <property type="match status" value="1"/>
</dbReference>
<dbReference type="InterPro" id="IPR041373">
    <property type="entry name" value="RT_RNaseH"/>
</dbReference>
<evidence type="ECO:0000259" key="8">
    <source>
        <dbReference type="Pfam" id="PF04937"/>
    </source>
</evidence>
<evidence type="ECO:0000313" key="10">
    <source>
        <dbReference type="EMBL" id="GBG61995.1"/>
    </source>
</evidence>
<protein>
    <recommendedName>
        <fullName evidence="12">DUF659 domain-containing protein</fullName>
    </recommendedName>
</protein>
<name>A0A388JW40_CHABU</name>
<dbReference type="Proteomes" id="UP000265515">
    <property type="component" value="Unassembled WGS sequence"/>
</dbReference>
<evidence type="ECO:0008006" key="12">
    <source>
        <dbReference type="Google" id="ProtNLM"/>
    </source>
</evidence>
<dbReference type="InterPro" id="IPR012337">
    <property type="entry name" value="RNaseH-like_sf"/>
</dbReference>
<dbReference type="InterPro" id="IPR043502">
    <property type="entry name" value="DNA/RNA_pol_sf"/>
</dbReference>
<keyword evidence="1" id="KW-0808">Transferase</keyword>
<dbReference type="GO" id="GO:0016787">
    <property type="term" value="F:hydrolase activity"/>
    <property type="evidence" value="ECO:0007669"/>
    <property type="project" value="UniProtKB-KW"/>
</dbReference>
<evidence type="ECO:0000313" key="11">
    <source>
        <dbReference type="Proteomes" id="UP000265515"/>
    </source>
</evidence>
<dbReference type="PANTHER" id="PTHR37984:SF5">
    <property type="entry name" value="PROTEIN NYNRIN-LIKE"/>
    <property type="match status" value="1"/>
</dbReference>
<dbReference type="Gramene" id="GBG61995">
    <property type="protein sequence ID" value="GBG61995"/>
    <property type="gene ID" value="CBR_g26158"/>
</dbReference>
<dbReference type="Pfam" id="PF04937">
    <property type="entry name" value="DUF659"/>
    <property type="match status" value="1"/>
</dbReference>
<dbReference type="Pfam" id="PF17917">
    <property type="entry name" value="RT_RNaseH"/>
    <property type="match status" value="1"/>
</dbReference>
<keyword evidence="11" id="KW-1185">Reference proteome</keyword>
<evidence type="ECO:0000256" key="5">
    <source>
        <dbReference type="ARBA" id="ARBA00022801"/>
    </source>
</evidence>
<accession>A0A388JW40</accession>
<evidence type="ECO:0000256" key="1">
    <source>
        <dbReference type="ARBA" id="ARBA00022679"/>
    </source>
</evidence>
<keyword evidence="5" id="KW-0378">Hydrolase</keyword>